<sequence>MSTRRNARPAVKPGARVRYGGVTWQVVALSGQEIHLVGPDGGGQAVLAGHLFADPGFTVIGADTPQAAPQWGLFETAPAAAREKALAWRRHVREVECGLTGGPGSEGTVRPQYDPQRHTLAEREQAKAQELTALGFGRVSRTTVQRMRLAYRKQGLWGLLDHRTTRASSPTGRADERVVAAVREALRRRRGRSRGTINGLFPLVHQILADRHGPGTVPVPSQATLYRLVTTLARPGELPTKPVRQVPASIEGRAFTPATALRPGEQVQIDTTRLDVLALFDDGRLTRPELTIAVDVATRAILAAVLCPSATKAVDAALLLAEMAVPHPARPTWPHILRMDRAPALPHQRLAALDERLAGAAARPVALPETIVVDRGKVFVSAAFTAACEHLGISVQPAPPHAPTAKGIVERTFGTINALFCQHLPGYTGSDVTRRGPDITHDACYSVPQLQDLLDEWLVHYHHRPHQGLRHPLMPKKALTPNQMWAALLAVAGHVPVPLSGRDYLELLPVRWQSITPAGIRIHHRTYDADFLAPYRGQASPVAGRSGKWEIHYNPHDVRQIWIRLTDGHLTEIPWIHRDHVHQPFNDHTWQHIRTHAQHHTHGDAEHVEAHLADALDQLMRRVHSGHATTTEQALVARTAAVPLPAAHHPQHDRGQGANDPTEWGQDDSIDDLDEIPDTEDDEAGLPAPRTGFGLYDAHEEADKW</sequence>
<dbReference type="AlphaFoldDB" id="A0A2P8PYN1"/>
<feature type="compositionally biased region" description="Acidic residues" evidence="1">
    <location>
        <begin position="665"/>
        <end position="684"/>
    </location>
</feature>
<dbReference type="PANTHER" id="PTHR35004:SF7">
    <property type="entry name" value="INTEGRASE PROTEIN"/>
    <property type="match status" value="1"/>
</dbReference>
<gene>
    <name evidence="3" type="ORF">C6Y14_34350</name>
</gene>
<evidence type="ECO:0000259" key="2">
    <source>
        <dbReference type="PROSITE" id="PS50994"/>
    </source>
</evidence>
<dbReference type="OrthoDB" id="52928at2"/>
<dbReference type="InterPro" id="IPR001584">
    <property type="entry name" value="Integrase_cat-core"/>
</dbReference>
<evidence type="ECO:0000313" key="3">
    <source>
        <dbReference type="EMBL" id="PSM39085.1"/>
    </source>
</evidence>
<feature type="domain" description="Integrase catalytic" evidence="2">
    <location>
        <begin position="259"/>
        <end position="489"/>
    </location>
</feature>
<dbReference type="EMBL" id="PYBJ01000027">
    <property type="protein sequence ID" value="PSM39085.1"/>
    <property type="molecule type" value="Genomic_DNA"/>
</dbReference>
<evidence type="ECO:0000256" key="1">
    <source>
        <dbReference type="SAM" id="MobiDB-lite"/>
    </source>
</evidence>
<dbReference type="Gene3D" id="3.30.420.10">
    <property type="entry name" value="Ribonuclease H-like superfamily/Ribonuclease H"/>
    <property type="match status" value="1"/>
</dbReference>
<dbReference type="InterPro" id="IPR036397">
    <property type="entry name" value="RNaseH_sf"/>
</dbReference>
<dbReference type="InterPro" id="IPR015378">
    <property type="entry name" value="Transposase-like_Mu_C"/>
</dbReference>
<dbReference type="InterPro" id="IPR012337">
    <property type="entry name" value="RNaseH-like_sf"/>
</dbReference>
<reference evidence="3 4" key="1">
    <citation type="submission" date="2018-03" db="EMBL/GenBank/DDBJ databases">
        <title>Streptomyces dioscori sp. nov., a novel endophytic actinobacterium isolated from bulbil of Dioscorea bulbifera L.</title>
        <authorList>
            <person name="Zhikuan W."/>
        </authorList>
    </citation>
    <scope>NUCLEOTIDE SEQUENCE [LARGE SCALE GENOMIC DNA]</scope>
    <source>
        <strain evidence="3 4">A217</strain>
    </source>
</reference>
<dbReference type="RefSeq" id="WP_107020781.1">
    <property type="nucleotide sequence ID" value="NZ_KZ679053.1"/>
</dbReference>
<accession>A0A2P8PYN1</accession>
<evidence type="ECO:0000313" key="4">
    <source>
        <dbReference type="Proteomes" id="UP000240429"/>
    </source>
</evidence>
<dbReference type="GO" id="GO:0015074">
    <property type="term" value="P:DNA integration"/>
    <property type="evidence" value="ECO:0007669"/>
    <property type="project" value="InterPro"/>
</dbReference>
<dbReference type="Pfam" id="PF09299">
    <property type="entry name" value="Mu-transpos_C"/>
    <property type="match status" value="1"/>
</dbReference>
<comment type="caution">
    <text evidence="3">The sequence shown here is derived from an EMBL/GenBank/DDBJ whole genome shotgun (WGS) entry which is preliminary data.</text>
</comment>
<dbReference type="PROSITE" id="PS50994">
    <property type="entry name" value="INTEGRASE"/>
    <property type="match status" value="1"/>
</dbReference>
<dbReference type="SUPFAM" id="SSF53098">
    <property type="entry name" value="Ribonuclease H-like"/>
    <property type="match status" value="1"/>
</dbReference>
<dbReference type="PANTHER" id="PTHR35004">
    <property type="entry name" value="TRANSPOSASE RV3428C-RELATED"/>
    <property type="match status" value="1"/>
</dbReference>
<dbReference type="Proteomes" id="UP000240429">
    <property type="component" value="Unassembled WGS sequence"/>
</dbReference>
<dbReference type="GO" id="GO:0003676">
    <property type="term" value="F:nucleic acid binding"/>
    <property type="evidence" value="ECO:0007669"/>
    <property type="project" value="InterPro"/>
</dbReference>
<keyword evidence="4" id="KW-1185">Reference proteome</keyword>
<organism evidence="3 4">
    <name type="scientific">Streptomyces dioscori</name>
    <dbReference type="NCBI Taxonomy" id="2109333"/>
    <lineage>
        <taxon>Bacteria</taxon>
        <taxon>Bacillati</taxon>
        <taxon>Actinomycetota</taxon>
        <taxon>Actinomycetes</taxon>
        <taxon>Kitasatosporales</taxon>
        <taxon>Streptomycetaceae</taxon>
        <taxon>Streptomyces</taxon>
        <taxon>Streptomyces aurantiacus group</taxon>
    </lineage>
</organism>
<proteinExistence type="predicted"/>
<feature type="region of interest" description="Disordered" evidence="1">
    <location>
        <begin position="646"/>
        <end position="705"/>
    </location>
</feature>
<protein>
    <submittedName>
        <fullName evidence="3">Transposase</fullName>
    </submittedName>
</protein>
<name>A0A2P8PYN1_9ACTN</name>